<dbReference type="AlphaFoldDB" id="A0A3M6PYI4"/>
<accession>A0A3M6QVK5</accession>
<proteinExistence type="predicted"/>
<dbReference type="Proteomes" id="UP000281171">
    <property type="component" value="Unassembled WGS sequence"/>
</dbReference>
<evidence type="ECO:0000313" key="2">
    <source>
        <dbReference type="EMBL" id="RMX07057.1"/>
    </source>
</evidence>
<keyword evidence="3" id="KW-1185">Reference proteome</keyword>
<dbReference type="Pfam" id="PF10982">
    <property type="entry name" value="DUF2789"/>
    <property type="match status" value="1"/>
</dbReference>
<name>A0A3M6PYI4_9BURK</name>
<dbReference type="EMBL" id="RDQK01000026">
    <property type="protein sequence ID" value="RMX07057.1"/>
    <property type="molecule type" value="Genomic_DNA"/>
</dbReference>
<dbReference type="Gene3D" id="1.10.10.1130">
    <property type="entry name" value="Uncharacterised protein PF10982, DUF2789"/>
    <property type="match status" value="1"/>
</dbReference>
<evidence type="ECO:0000313" key="4">
    <source>
        <dbReference type="Proteomes" id="UP000281171"/>
    </source>
</evidence>
<evidence type="ECO:0000313" key="3">
    <source>
        <dbReference type="Proteomes" id="UP000267035"/>
    </source>
</evidence>
<dbReference type="InterPro" id="IPR021250">
    <property type="entry name" value="DUF2789"/>
</dbReference>
<dbReference type="InterPro" id="IPR038086">
    <property type="entry name" value="DUF2789_sf"/>
</dbReference>
<reference evidence="3 4" key="1">
    <citation type="submission" date="2018-10" db="EMBL/GenBank/DDBJ databases">
        <title>Comamonadaceae CDC group NO-1 genome sequencing and assembly.</title>
        <authorList>
            <person name="Bernier A.-M."/>
            <person name="Bernard K."/>
        </authorList>
    </citation>
    <scope>NUCLEOTIDE SEQUENCE [LARGE SCALE GENOMIC DNA]</scope>
    <source>
        <strain evidence="1 3">NML161473</strain>
        <strain evidence="2 4">NML180581</strain>
    </source>
</reference>
<evidence type="ECO:0000313" key="1">
    <source>
        <dbReference type="EMBL" id="RMW95504.1"/>
    </source>
</evidence>
<dbReference type="Proteomes" id="UP000267035">
    <property type="component" value="Unassembled WGS sequence"/>
</dbReference>
<protein>
    <submittedName>
        <fullName evidence="1">DUF2789 domain-containing protein</fullName>
    </submittedName>
</protein>
<dbReference type="EMBL" id="RDQL01000025">
    <property type="protein sequence ID" value="RMW95504.1"/>
    <property type="molecule type" value="Genomic_DNA"/>
</dbReference>
<gene>
    <name evidence="2" type="ORF">EBQ24_10325</name>
    <name evidence="1" type="ORF">EBQ25_11830</name>
</gene>
<organism evidence="1 3">
    <name type="scientific">Allofranklinella schreckenbergeri</name>
    <dbReference type="NCBI Taxonomy" id="1076744"/>
    <lineage>
        <taxon>Bacteria</taxon>
        <taxon>Pseudomonadati</taxon>
        <taxon>Pseudomonadota</taxon>
        <taxon>Betaproteobacteria</taxon>
        <taxon>Burkholderiales</taxon>
        <taxon>Comamonadaceae</taxon>
        <taxon>Allofranklinella</taxon>
    </lineage>
</organism>
<sequence>MPAHSPEFIEQCASFTDLFDQLGLPSSPVAIADFIATHKPLPGNVLLAEAPFWSAAQAQFIREQKQLDEPPWAILIDQLGEALR</sequence>
<accession>A0A3M6PYI4</accession>
<dbReference type="RefSeq" id="WP_122248795.1">
    <property type="nucleotide sequence ID" value="NZ_RDQK01000026.1"/>
</dbReference>
<comment type="caution">
    <text evidence="1">The sequence shown here is derived from an EMBL/GenBank/DDBJ whole genome shotgun (WGS) entry which is preliminary data.</text>
</comment>